<dbReference type="AlphaFoldDB" id="A0A1G6LGN1"/>
<dbReference type="GeneID" id="57013757"/>
<name>A0A1G6LGN1_9FIRM</name>
<dbReference type="EMBL" id="FOHG01000017">
    <property type="protein sequence ID" value="SET01268.1"/>
    <property type="molecule type" value="Genomic_DNA"/>
</dbReference>
<dbReference type="Proteomes" id="UP000198612">
    <property type="component" value="Unassembled WGS sequence"/>
</dbReference>
<evidence type="ECO:0000313" key="11">
    <source>
        <dbReference type="Proteomes" id="UP000324896"/>
    </source>
</evidence>
<dbReference type="InterPro" id="IPR027385">
    <property type="entry name" value="Beta-barrel_OMP"/>
</dbReference>
<accession>A0A1G6LGN1</accession>
<dbReference type="Proteomes" id="UP000199519">
    <property type="component" value="Unassembled WGS sequence"/>
</dbReference>
<evidence type="ECO:0000313" key="5">
    <source>
        <dbReference type="EMBL" id="SDF62322.1"/>
    </source>
</evidence>
<feature type="chain" id="PRO_5044557473" evidence="2">
    <location>
        <begin position="25"/>
        <end position="186"/>
    </location>
</feature>
<organism evidence="4 11">
    <name type="scientific">Halanaerobium congolense</name>
    <dbReference type="NCBI Taxonomy" id="54121"/>
    <lineage>
        <taxon>Bacteria</taxon>
        <taxon>Bacillati</taxon>
        <taxon>Bacillota</taxon>
        <taxon>Clostridia</taxon>
        <taxon>Halanaerobiales</taxon>
        <taxon>Halanaerobiaceae</taxon>
        <taxon>Halanaerobium</taxon>
    </lineage>
</organism>
<evidence type="ECO:0000313" key="4">
    <source>
        <dbReference type="EMBL" id="SDC42389.1"/>
    </source>
</evidence>
<reference evidence="7 10" key="2">
    <citation type="submission" date="2019-03" db="EMBL/GenBank/DDBJ databases">
        <title>Subsurface microbial communities from deep shales in Ohio and West Virginia, USA.</title>
        <authorList>
            <person name="Wrighton K."/>
        </authorList>
    </citation>
    <scope>NUCLEOTIDE SEQUENCE [LARGE SCALE GENOMIC DNA]</scope>
    <source>
        <strain evidence="7 10">DSMZ 11287</strain>
    </source>
</reference>
<dbReference type="STRING" id="54121.SAMN04515653_12215"/>
<evidence type="ECO:0000313" key="8">
    <source>
        <dbReference type="Proteomes" id="UP000198612"/>
    </source>
</evidence>
<feature type="signal peptide" evidence="2">
    <location>
        <begin position="1"/>
        <end position="24"/>
    </location>
</feature>
<dbReference type="Proteomes" id="UP000324896">
    <property type="component" value="Unassembled WGS sequence"/>
</dbReference>
<evidence type="ECO:0000313" key="10">
    <source>
        <dbReference type="Proteomes" id="UP000295472"/>
    </source>
</evidence>
<evidence type="ECO:0000313" key="7">
    <source>
        <dbReference type="EMBL" id="TDX37691.1"/>
    </source>
</evidence>
<dbReference type="EMBL" id="FMYT01000006">
    <property type="protein sequence ID" value="SDC42389.1"/>
    <property type="molecule type" value="Genomic_DNA"/>
</dbReference>
<dbReference type="Proteomes" id="UP000295472">
    <property type="component" value="Unassembled WGS sequence"/>
</dbReference>
<evidence type="ECO:0000256" key="2">
    <source>
        <dbReference type="SAM" id="SignalP"/>
    </source>
</evidence>
<keyword evidence="9" id="KW-1185">Reference proteome</keyword>
<evidence type="ECO:0000313" key="9">
    <source>
        <dbReference type="Proteomes" id="UP000199519"/>
    </source>
</evidence>
<proteinExistence type="predicted"/>
<evidence type="ECO:0000256" key="1">
    <source>
        <dbReference type="ARBA" id="ARBA00022729"/>
    </source>
</evidence>
<evidence type="ECO:0000259" key="3">
    <source>
        <dbReference type="Pfam" id="PF13505"/>
    </source>
</evidence>
<dbReference type="EMBL" id="SOEF01000039">
    <property type="protein sequence ID" value="TDX37691.1"/>
    <property type="molecule type" value="Genomic_DNA"/>
</dbReference>
<dbReference type="Gene3D" id="2.40.160.20">
    <property type="match status" value="1"/>
</dbReference>
<dbReference type="OrthoDB" id="2112126at2"/>
<evidence type="ECO:0000313" key="6">
    <source>
        <dbReference type="EMBL" id="SET01268.1"/>
    </source>
</evidence>
<keyword evidence="1 2" id="KW-0732">Signal</keyword>
<protein>
    <submittedName>
        <fullName evidence="4">Outer membrane protein beta-barrel domain-containing protein</fullName>
    </submittedName>
    <submittedName>
        <fullName evidence="7">Outer membrane protein with beta-barrel domain</fullName>
    </submittedName>
</protein>
<sequence>MKKIALVLFLALFLVVGVSSASMAQVPGYWDIKGAIDFGGEADIDGYGDTDVESGFTLVGEYKVPYTSEWTFGGGVQYQLDRDLDDNGLNDSLNFVPFYALAHYNMQNSPYYFLGHLGYNSFDMDNTSDTSGGMYYAVGAGMDLSNNMSAELMYSVNNGEADGFRGSGNNVDVEYSKLTVSLGYQF</sequence>
<dbReference type="RefSeq" id="WP_073159927.1">
    <property type="nucleotide sequence ID" value="NZ_FMYT01000006.1"/>
</dbReference>
<reference evidence="8 9" key="1">
    <citation type="submission" date="2016-10" db="EMBL/GenBank/DDBJ databases">
        <authorList>
            <person name="Varghese N."/>
            <person name="Submissions S."/>
        </authorList>
    </citation>
    <scope>NUCLEOTIDE SEQUENCE [LARGE SCALE GENOMIC DNA]</scope>
    <source>
        <strain evidence="4 11">WG10</strain>
        <strain evidence="5 9">WG2</strain>
        <strain evidence="6 8">WG5</strain>
    </source>
</reference>
<gene>
    <name evidence="7" type="ORF">C7954_13910</name>
    <name evidence="4" type="ORF">SAMN04488597_10651</name>
    <name evidence="5" type="ORF">SAMN04488598_11742</name>
    <name evidence="6" type="ORF">SAMN04515652_11711</name>
</gene>
<dbReference type="SUPFAM" id="SSF56925">
    <property type="entry name" value="OMPA-like"/>
    <property type="match status" value="1"/>
</dbReference>
<feature type="domain" description="Outer membrane protein beta-barrel" evidence="3">
    <location>
        <begin position="11"/>
        <end position="186"/>
    </location>
</feature>
<dbReference type="Pfam" id="PF13505">
    <property type="entry name" value="OMP_b-brl"/>
    <property type="match status" value="1"/>
</dbReference>
<dbReference type="EMBL" id="FNBJ01000017">
    <property type="protein sequence ID" value="SDF62322.1"/>
    <property type="molecule type" value="Genomic_DNA"/>
</dbReference>
<dbReference type="InterPro" id="IPR011250">
    <property type="entry name" value="OMP/PagP_B-barrel"/>
</dbReference>